<evidence type="ECO:0000256" key="3">
    <source>
        <dbReference type="ARBA" id="ARBA00022452"/>
    </source>
</evidence>
<dbReference type="PROSITE" id="PS52016">
    <property type="entry name" value="TONB_DEPENDENT_REC_3"/>
    <property type="match status" value="1"/>
</dbReference>
<protein>
    <submittedName>
        <fullName evidence="9">TonB-dependent receptor plug</fullName>
    </submittedName>
</protein>
<dbReference type="NCBIfam" id="TIGR04056">
    <property type="entry name" value="OMP_RagA_SusC"/>
    <property type="match status" value="1"/>
</dbReference>
<dbReference type="AlphaFoldDB" id="C6VSS7"/>
<keyword evidence="3 7" id="KW-1134">Transmembrane beta strand</keyword>
<dbReference type="SUPFAM" id="SSF49464">
    <property type="entry name" value="Carboxypeptidase regulatory domain-like"/>
    <property type="match status" value="1"/>
</dbReference>
<dbReference type="GO" id="GO:0009279">
    <property type="term" value="C:cell outer membrane"/>
    <property type="evidence" value="ECO:0007669"/>
    <property type="project" value="UniProtKB-SubCell"/>
</dbReference>
<comment type="similarity">
    <text evidence="7">Belongs to the TonB-dependent receptor family.</text>
</comment>
<keyword evidence="5 7" id="KW-0472">Membrane</keyword>
<keyword evidence="10" id="KW-1185">Reference proteome</keyword>
<dbReference type="Gene3D" id="2.60.40.1120">
    <property type="entry name" value="Carboxypeptidase-like, regulatory domain"/>
    <property type="match status" value="1"/>
</dbReference>
<dbReference type="HOGENOM" id="CLU_004317_0_2_10"/>
<dbReference type="InterPro" id="IPR037066">
    <property type="entry name" value="Plug_dom_sf"/>
</dbReference>
<keyword evidence="2 7" id="KW-0813">Transport</keyword>
<dbReference type="InterPro" id="IPR012910">
    <property type="entry name" value="Plug_dom"/>
</dbReference>
<dbReference type="Pfam" id="PF13715">
    <property type="entry name" value="CarbopepD_reg_2"/>
    <property type="match status" value="1"/>
</dbReference>
<evidence type="ECO:0000256" key="1">
    <source>
        <dbReference type="ARBA" id="ARBA00004571"/>
    </source>
</evidence>
<dbReference type="InterPro" id="IPR036942">
    <property type="entry name" value="Beta-barrel_TonB_sf"/>
</dbReference>
<evidence type="ECO:0000259" key="8">
    <source>
        <dbReference type="Pfam" id="PF07715"/>
    </source>
</evidence>
<comment type="subcellular location">
    <subcellularLocation>
        <location evidence="1 7">Cell outer membrane</location>
        <topology evidence="1 7">Multi-pass membrane protein</topology>
    </subcellularLocation>
</comment>
<dbReference type="NCBIfam" id="TIGR04057">
    <property type="entry name" value="SusC_RagA_signa"/>
    <property type="match status" value="1"/>
</dbReference>
<dbReference type="SUPFAM" id="SSF56935">
    <property type="entry name" value="Porins"/>
    <property type="match status" value="1"/>
</dbReference>
<dbReference type="InterPro" id="IPR023997">
    <property type="entry name" value="TonB-dep_OMP_SusC/RagA_CS"/>
</dbReference>
<keyword evidence="4 7" id="KW-0812">Transmembrane</keyword>
<organism evidence="9 10">
    <name type="scientific">Dyadobacter fermentans (strain ATCC 700827 / DSM 18053 / CIP 107007 / KCTC 52180 / NS114)</name>
    <dbReference type="NCBI Taxonomy" id="471854"/>
    <lineage>
        <taxon>Bacteria</taxon>
        <taxon>Pseudomonadati</taxon>
        <taxon>Bacteroidota</taxon>
        <taxon>Cytophagia</taxon>
        <taxon>Cytophagales</taxon>
        <taxon>Spirosomataceae</taxon>
        <taxon>Dyadobacter</taxon>
    </lineage>
</organism>
<evidence type="ECO:0000256" key="4">
    <source>
        <dbReference type="ARBA" id="ARBA00022692"/>
    </source>
</evidence>
<evidence type="ECO:0000256" key="6">
    <source>
        <dbReference type="ARBA" id="ARBA00023237"/>
    </source>
</evidence>
<dbReference type="InterPro" id="IPR039426">
    <property type="entry name" value="TonB-dep_rcpt-like"/>
</dbReference>
<dbReference type="Gene3D" id="2.170.130.10">
    <property type="entry name" value="TonB-dependent receptor, plug domain"/>
    <property type="match status" value="1"/>
</dbReference>
<dbReference type="InterPro" id="IPR008969">
    <property type="entry name" value="CarboxyPept-like_regulatory"/>
</dbReference>
<keyword evidence="6 7" id="KW-0998">Cell outer membrane</keyword>
<dbReference type="Gene3D" id="2.40.170.20">
    <property type="entry name" value="TonB-dependent receptor, beta-barrel domain"/>
    <property type="match status" value="1"/>
</dbReference>
<dbReference type="STRING" id="471854.Dfer_1657"/>
<name>C6VSS7_DYAFD</name>
<dbReference type="KEGG" id="dfe:Dfer_1657"/>
<keyword evidence="9" id="KW-0675">Receptor</keyword>
<evidence type="ECO:0000313" key="9">
    <source>
        <dbReference type="EMBL" id="ACT92899.1"/>
    </source>
</evidence>
<feature type="domain" description="TonB-dependent receptor plug" evidence="8">
    <location>
        <begin position="231"/>
        <end position="337"/>
    </location>
</feature>
<evidence type="ECO:0000256" key="7">
    <source>
        <dbReference type="PROSITE-ProRule" id="PRU01360"/>
    </source>
</evidence>
<evidence type="ECO:0000256" key="5">
    <source>
        <dbReference type="ARBA" id="ARBA00023136"/>
    </source>
</evidence>
<dbReference type="OrthoDB" id="9768177at2"/>
<sequence length="1122" mass="121782">MKKRIRLHPLIVQIMRITILQSILLCIGISLGYAHEGRTQDLLDRSITIRAENTEIRKVLAQIESKAKVEFVYSSNAIGADRKISVVAIDRKLSDVLNMALKPLNITYSIVGGQIMLRKVPEKAAEPRPQKEEAVVADKQVSGKVTDAKGGALPGVSIILKGSQQGTISDADGAYSISVPDENAVLVFSFVGYISQEIAVANRAQVDVMMADDEKSLDELVVVGYGKQSTRQLSSSVATVSGKDFADLPVSQFTQKLQGKLAGVQISQATGTPGAGMTVRIRGAASLNAGADPLYVIDGNPIVGSISNINPNEIESISVLKDASATALYGSRAANGVVLIETKKAVAGQTRIDYSAYFGIQQVPQRGRPDMMNAREFATWRKELAEERGLDVDPVFQNPEQYGEGTNWFNAITRTAPMTEHSLSLSTGTEKFSTTATAGFLNQDGVVLGSGYKRYSLRINTTFRPVEKLTIGLNVAPTYATNTNSGIDNVGGDFNEALQTSPLAPLRNPDGSLTLKATSPGMFDTPNYARTLTDRVVNNSNTRILSNLFAEYQPIKGLYLRTSGNIDMGDSRNFLFKGTTTGERGVGLYKTPTSALSESSYLSWVNENTANYTKEIGDHNFDALVGFTAQKFKQDNSAINGSNYPDDKVQTISAAGTITASSSIQEWSLLSYLARLNYNFKGKYLVSASIRRDGSSRFGAQNRWGNFPSLSLGWILSEESFMADMRTISFLKLRASYGVTGNFNIGNYSHIPTISTANYVFGAGVAGGRRVDNLADEGIGWESNKQLNIGLDVNLFNDRINVTYNYYRKNTSDLLFNVGVPRASGYSNIQTNIGELKFWGHEFSVSTTNIQRKALRWTTDFNISFDRNEVVSLGNKTSKLITGPGSGVIGGSHITIVGQPIGMLYGMDHLGVYKDQADFDRFPKHTTSQVGTVKFRDVDNDGAITVNDATIIGNPHPKFIFGMTNSLQYNSFDVSVTLSGTYGNDILRGSEQTLTNLDGVFNVLADVKDRWRSPENPGKGRYGSLAAGTTGLERDWWGSQMLYKASHISVNNVTLGYTVPLKATRGVKRLRAYASVQQLHIFTKYPGANPQVAVSTASTGLGIDGGSYPVPRTCTIGVNVGF</sequence>
<reference evidence="9 10" key="1">
    <citation type="journal article" date="2009" name="Stand. Genomic Sci.">
        <title>Complete genome sequence of Dyadobacter fermentans type strain (NS114).</title>
        <authorList>
            <person name="Lang E."/>
            <person name="Lapidus A."/>
            <person name="Chertkov O."/>
            <person name="Brettin T."/>
            <person name="Detter J.C."/>
            <person name="Han C."/>
            <person name="Copeland A."/>
            <person name="Glavina Del Rio T."/>
            <person name="Nolan M."/>
            <person name="Chen F."/>
            <person name="Lucas S."/>
            <person name="Tice H."/>
            <person name="Cheng J.F."/>
            <person name="Land M."/>
            <person name="Hauser L."/>
            <person name="Chang Y.J."/>
            <person name="Jeffries C.D."/>
            <person name="Kopitz M."/>
            <person name="Bruce D."/>
            <person name="Goodwin L."/>
            <person name="Pitluck S."/>
            <person name="Ovchinnikova G."/>
            <person name="Pati A."/>
            <person name="Ivanova N."/>
            <person name="Mavrommatis K."/>
            <person name="Chen A."/>
            <person name="Palaniappan K."/>
            <person name="Chain P."/>
            <person name="Bristow J."/>
            <person name="Eisen J.A."/>
            <person name="Markowitz V."/>
            <person name="Hugenholtz P."/>
            <person name="Goker M."/>
            <person name="Rohde M."/>
            <person name="Kyrpides N.C."/>
            <person name="Klenk H.P."/>
        </authorList>
    </citation>
    <scope>NUCLEOTIDE SEQUENCE [LARGE SCALE GENOMIC DNA]</scope>
    <source>
        <strain evidence="10">ATCC 700827 / DSM 18053 / CIP 107007 / KCTC 52180 / NS114</strain>
    </source>
</reference>
<proteinExistence type="inferred from homology"/>
<dbReference type="FunFam" id="2.170.130.10:FF:000008">
    <property type="entry name" value="SusC/RagA family TonB-linked outer membrane protein"/>
    <property type="match status" value="1"/>
</dbReference>
<evidence type="ECO:0000256" key="2">
    <source>
        <dbReference type="ARBA" id="ARBA00022448"/>
    </source>
</evidence>
<gene>
    <name evidence="9" type="ordered locus">Dfer_1657</name>
</gene>
<dbReference type="eggNOG" id="COG4771">
    <property type="taxonomic scope" value="Bacteria"/>
</dbReference>
<evidence type="ECO:0000313" key="10">
    <source>
        <dbReference type="Proteomes" id="UP000002011"/>
    </source>
</evidence>
<dbReference type="Pfam" id="PF07715">
    <property type="entry name" value="Plug"/>
    <property type="match status" value="1"/>
</dbReference>
<accession>C6VSS7</accession>
<dbReference type="EMBL" id="CP001619">
    <property type="protein sequence ID" value="ACT92899.1"/>
    <property type="molecule type" value="Genomic_DNA"/>
</dbReference>
<dbReference type="Proteomes" id="UP000002011">
    <property type="component" value="Chromosome"/>
</dbReference>
<dbReference type="InterPro" id="IPR023996">
    <property type="entry name" value="TonB-dep_OMP_SusC/RagA"/>
</dbReference>